<dbReference type="Proteomes" id="UP000253034">
    <property type="component" value="Unassembled WGS sequence"/>
</dbReference>
<proteinExistence type="predicted"/>
<dbReference type="RefSeq" id="WP_114297972.1">
    <property type="nucleotide sequence ID" value="NZ_QPJT01000012.1"/>
</dbReference>
<dbReference type="OrthoDB" id="9804551at2"/>
<comment type="caution">
    <text evidence="2">The sequence shown here is derived from an EMBL/GenBank/DDBJ whole genome shotgun (WGS) entry which is preliminary data.</text>
</comment>
<accession>A0A369B8P9</accession>
<sequence>MNLNEEVLELIIKKASELFKKDAGSLNGGTMFVEELDAKSVDYVKIIAVLEDEYGAEINFMEFRRKKTLGEAADYVAGLCG</sequence>
<dbReference type="Pfam" id="PF00550">
    <property type="entry name" value="PP-binding"/>
    <property type="match status" value="1"/>
</dbReference>
<dbReference type="SUPFAM" id="SSF47336">
    <property type="entry name" value="ACP-like"/>
    <property type="match status" value="1"/>
</dbReference>
<evidence type="ECO:0000313" key="3">
    <source>
        <dbReference type="Proteomes" id="UP000253034"/>
    </source>
</evidence>
<dbReference type="PROSITE" id="PS50075">
    <property type="entry name" value="CARRIER"/>
    <property type="match status" value="1"/>
</dbReference>
<dbReference type="EMBL" id="QPJT01000012">
    <property type="protein sequence ID" value="RCX16044.1"/>
    <property type="molecule type" value="Genomic_DNA"/>
</dbReference>
<dbReference type="Gene3D" id="1.10.1200.10">
    <property type="entry name" value="ACP-like"/>
    <property type="match status" value="1"/>
</dbReference>
<reference evidence="2 3" key="1">
    <citation type="submission" date="2018-07" db="EMBL/GenBank/DDBJ databases">
        <title>Genomic Encyclopedia of Type Strains, Phase IV (KMG-IV): sequencing the most valuable type-strain genomes for metagenomic binning, comparative biology and taxonomic classification.</title>
        <authorList>
            <person name="Goeker M."/>
        </authorList>
    </citation>
    <scope>NUCLEOTIDE SEQUENCE [LARGE SCALE GENOMIC DNA]</scope>
    <source>
        <strain evidence="2 3">DSM 27016</strain>
    </source>
</reference>
<evidence type="ECO:0000259" key="1">
    <source>
        <dbReference type="PROSITE" id="PS50075"/>
    </source>
</evidence>
<dbReference type="AlphaFoldDB" id="A0A369B8P9"/>
<dbReference type="InterPro" id="IPR009081">
    <property type="entry name" value="PP-bd_ACP"/>
</dbReference>
<feature type="domain" description="Carrier" evidence="1">
    <location>
        <begin position="5"/>
        <end position="80"/>
    </location>
</feature>
<evidence type="ECO:0000313" key="2">
    <source>
        <dbReference type="EMBL" id="RCX16044.1"/>
    </source>
</evidence>
<protein>
    <submittedName>
        <fullName evidence="2">Acyl carrier protein</fullName>
    </submittedName>
</protein>
<name>A0A369B8P9_9FIRM</name>
<gene>
    <name evidence="2" type="ORF">DFR58_11225</name>
</gene>
<keyword evidence="3" id="KW-1185">Reference proteome</keyword>
<dbReference type="InterPro" id="IPR036736">
    <property type="entry name" value="ACP-like_sf"/>
</dbReference>
<organism evidence="2 3">
    <name type="scientific">Anaerobacterium chartisolvens</name>
    <dbReference type="NCBI Taxonomy" id="1297424"/>
    <lineage>
        <taxon>Bacteria</taxon>
        <taxon>Bacillati</taxon>
        <taxon>Bacillota</taxon>
        <taxon>Clostridia</taxon>
        <taxon>Eubacteriales</taxon>
        <taxon>Oscillospiraceae</taxon>
        <taxon>Anaerobacterium</taxon>
    </lineage>
</organism>